<feature type="compositionally biased region" description="Polar residues" evidence="1">
    <location>
        <begin position="202"/>
        <end position="225"/>
    </location>
</feature>
<feature type="compositionally biased region" description="Basic and acidic residues" evidence="1">
    <location>
        <begin position="98"/>
        <end position="113"/>
    </location>
</feature>
<sequence>MLSPGASEGQTSFASCSPLSGMAPAIINRTIVLISNRRPGGLRQFQRGSPQPAPLGKQTYNSYNVCYIAPHPAYPGASYRAYFAQLCRFPVSIRGPSRRQEITTDEPVRDLTHGGHHSPPLPRISPDKSPVLTVPTRISSTKHAASANRSSTLPLPSPSPKNEPGRPLKMDAPAYAHRNGLPRPEPNRIISPPPLRLRQPFQAGTASQRSVCSCCTATSRSLPKR</sequence>
<protein>
    <submittedName>
        <fullName evidence="2">Uncharacterized protein</fullName>
    </submittedName>
</protein>
<gene>
    <name evidence="2" type="ORF">NCTC11190_01091</name>
</gene>
<organism evidence="2 3">
    <name type="scientific">Rikenella microfusus</name>
    <dbReference type="NCBI Taxonomy" id="28139"/>
    <lineage>
        <taxon>Bacteria</taxon>
        <taxon>Pseudomonadati</taxon>
        <taxon>Bacteroidota</taxon>
        <taxon>Bacteroidia</taxon>
        <taxon>Bacteroidales</taxon>
        <taxon>Rikenellaceae</taxon>
        <taxon>Rikenella</taxon>
    </lineage>
</organism>
<keyword evidence="3" id="KW-1185">Reference proteome</keyword>
<accession>A0A379MSQ7</accession>
<dbReference type="STRING" id="880526.GCA_000427365_00356"/>
<feature type="compositionally biased region" description="Polar residues" evidence="1">
    <location>
        <begin position="136"/>
        <end position="149"/>
    </location>
</feature>
<evidence type="ECO:0000313" key="3">
    <source>
        <dbReference type="Proteomes" id="UP000255233"/>
    </source>
</evidence>
<proteinExistence type="predicted"/>
<name>A0A379MSQ7_9BACT</name>
<evidence type="ECO:0000313" key="2">
    <source>
        <dbReference type="EMBL" id="SUE33877.1"/>
    </source>
</evidence>
<reference evidence="2 3" key="1">
    <citation type="submission" date="2018-06" db="EMBL/GenBank/DDBJ databases">
        <authorList>
            <consortium name="Pathogen Informatics"/>
            <person name="Doyle S."/>
        </authorList>
    </citation>
    <scope>NUCLEOTIDE SEQUENCE [LARGE SCALE GENOMIC DNA]</scope>
    <source>
        <strain evidence="2 3">NCTC11190</strain>
    </source>
</reference>
<dbReference type="AlphaFoldDB" id="A0A379MSQ7"/>
<feature type="region of interest" description="Disordered" evidence="1">
    <location>
        <begin position="98"/>
        <end position="225"/>
    </location>
</feature>
<evidence type="ECO:0000256" key="1">
    <source>
        <dbReference type="SAM" id="MobiDB-lite"/>
    </source>
</evidence>
<dbReference type="Proteomes" id="UP000255233">
    <property type="component" value="Unassembled WGS sequence"/>
</dbReference>
<dbReference type="EMBL" id="UGVL01000001">
    <property type="protein sequence ID" value="SUE33877.1"/>
    <property type="molecule type" value="Genomic_DNA"/>
</dbReference>